<evidence type="ECO:0000313" key="3">
    <source>
        <dbReference type="EMBL" id="BBB29207.1"/>
    </source>
</evidence>
<dbReference type="AlphaFoldDB" id="A0A7R6SW00"/>
<reference evidence="3 4" key="1">
    <citation type="journal article" date="2008" name="Int. J. Syst. Evol. Microbiol.">
        <title>Neptunomonas japonica sp. nov., an Osedax japonicus symbiont-like bacterium isolated from sediment adjacent to sperm whale carcasses off Kagoshima, Japan.</title>
        <authorList>
            <person name="Miyazaki M."/>
            <person name="Nogi Y."/>
            <person name="Fujiwara Y."/>
            <person name="Kawato M."/>
            <person name="Kubokawa K."/>
            <person name="Horikoshi K."/>
        </authorList>
    </citation>
    <scope>NUCLEOTIDE SEQUENCE [LARGE SCALE GENOMIC DNA]</scope>
    <source>
        <strain evidence="3 4">JAMM 1380</strain>
    </source>
</reference>
<dbReference type="Proteomes" id="UP000595332">
    <property type="component" value="Chromosome"/>
</dbReference>
<name>A0A7R6SW00_9GAMM</name>
<evidence type="ECO:0000313" key="4">
    <source>
        <dbReference type="Proteomes" id="UP000595332"/>
    </source>
</evidence>
<keyword evidence="4" id="KW-1185">Reference proteome</keyword>
<feature type="chain" id="PRO_5033001698" description="Serine aminopeptidase S33 domain-containing protein" evidence="1">
    <location>
        <begin position="22"/>
        <end position="293"/>
    </location>
</feature>
<protein>
    <recommendedName>
        <fullName evidence="2">Serine aminopeptidase S33 domain-containing protein</fullName>
    </recommendedName>
</protein>
<dbReference type="InterPro" id="IPR029058">
    <property type="entry name" value="AB_hydrolase_fold"/>
</dbReference>
<dbReference type="Pfam" id="PF12146">
    <property type="entry name" value="Hydrolase_4"/>
    <property type="match status" value="1"/>
</dbReference>
<dbReference type="EMBL" id="AP014546">
    <property type="protein sequence ID" value="BBB29207.1"/>
    <property type="molecule type" value="Genomic_DNA"/>
</dbReference>
<gene>
    <name evidence="3" type="ORF">NEJAP_1255</name>
</gene>
<sequence length="293" mass="32969">MYKILLNTTALLLLTSQPLFAQEVTTKHENLTLNAQMQFAEGSSFADGVVLITHGTLAHNKMELIETLQLLLSDSGLNSLAINLSLGINDRHGMYDCQVPHKHKHTDAINEIGAWTNWLKNQGAQNLVLMGHSRGGNQTAWFATNNPTQIKAQVLLAPATWTDEGEKNNYQQRYSQSLTNILSQVEKANKDTWLKDTNFIYCANSQVKAGAFLNYYQADERFNTPFLLNDIKIPTLVISASEDKTVSDLPKMLSQVSNSQVEHRIIEGADHYFRDLYADEVIELVVEFLENQE</sequence>
<keyword evidence="1" id="KW-0732">Signal</keyword>
<evidence type="ECO:0000259" key="2">
    <source>
        <dbReference type="Pfam" id="PF12146"/>
    </source>
</evidence>
<accession>A0A7R6SW00</accession>
<dbReference type="InterPro" id="IPR022742">
    <property type="entry name" value="Hydrolase_4"/>
</dbReference>
<feature type="domain" description="Serine aminopeptidase S33" evidence="2">
    <location>
        <begin position="110"/>
        <end position="271"/>
    </location>
</feature>
<proteinExistence type="predicted"/>
<organism evidence="3 4">
    <name type="scientific">Neptunomonas japonica JAMM 1380</name>
    <dbReference type="NCBI Taxonomy" id="1441457"/>
    <lineage>
        <taxon>Bacteria</taxon>
        <taxon>Pseudomonadati</taxon>
        <taxon>Pseudomonadota</taxon>
        <taxon>Gammaproteobacteria</taxon>
        <taxon>Oceanospirillales</taxon>
        <taxon>Oceanospirillaceae</taxon>
        <taxon>Neptunomonas</taxon>
    </lineage>
</organism>
<dbReference type="PANTHER" id="PTHR42886:SF29">
    <property type="entry name" value="PUMMELIG, ISOFORM A"/>
    <property type="match status" value="1"/>
</dbReference>
<dbReference type="SUPFAM" id="SSF53474">
    <property type="entry name" value="alpha/beta-Hydrolases"/>
    <property type="match status" value="1"/>
</dbReference>
<evidence type="ECO:0000256" key="1">
    <source>
        <dbReference type="SAM" id="SignalP"/>
    </source>
</evidence>
<dbReference type="KEGG" id="njp:NEJAP_1255"/>
<feature type="signal peptide" evidence="1">
    <location>
        <begin position="1"/>
        <end position="21"/>
    </location>
</feature>
<dbReference type="Gene3D" id="3.40.50.1820">
    <property type="entry name" value="alpha/beta hydrolase"/>
    <property type="match status" value="1"/>
</dbReference>
<dbReference type="RefSeq" id="WP_201349830.1">
    <property type="nucleotide sequence ID" value="NZ_AP014546.1"/>
</dbReference>
<dbReference type="PANTHER" id="PTHR42886">
    <property type="entry name" value="RE40534P-RELATED"/>
    <property type="match status" value="1"/>
</dbReference>